<organism evidence="2 3">
    <name type="scientific">Cucurbitaria berberidis CBS 394.84</name>
    <dbReference type="NCBI Taxonomy" id="1168544"/>
    <lineage>
        <taxon>Eukaryota</taxon>
        <taxon>Fungi</taxon>
        <taxon>Dikarya</taxon>
        <taxon>Ascomycota</taxon>
        <taxon>Pezizomycotina</taxon>
        <taxon>Dothideomycetes</taxon>
        <taxon>Pleosporomycetidae</taxon>
        <taxon>Pleosporales</taxon>
        <taxon>Pleosporineae</taxon>
        <taxon>Cucurbitariaceae</taxon>
        <taxon>Cucurbitaria</taxon>
    </lineage>
</organism>
<name>A0A9P4GK89_9PLEO</name>
<keyword evidence="3" id="KW-1185">Reference proteome</keyword>
<proteinExistence type="predicted"/>
<sequence length="210" mass="24141">MDEGTGNFNHPGFHQNPTLQYNPVFNNNSHMNRPKIIPAHDAWPNRRLSDEQAPQFYPVTLPDQAKDEPMLHPGTYLPPMGTFFNWNDRACVTPEGVGSFSCRVCFRLLRDHTPPVAKQVGFQCPRPCAFTSVLDHTPHPGTPCPQVWITSRSAQRKWNYNPRSGWYPGLQVYPSEKEWKILKANGYIGENGRYDPTMIPAFTDKIWQFR</sequence>
<dbReference type="AlphaFoldDB" id="A0A9P4GK89"/>
<evidence type="ECO:0000313" key="3">
    <source>
        <dbReference type="Proteomes" id="UP000800039"/>
    </source>
</evidence>
<comment type="caution">
    <text evidence="2">The sequence shown here is derived from an EMBL/GenBank/DDBJ whole genome shotgun (WGS) entry which is preliminary data.</text>
</comment>
<feature type="region of interest" description="Disordered" evidence="1">
    <location>
        <begin position="1"/>
        <end position="27"/>
    </location>
</feature>
<evidence type="ECO:0000313" key="2">
    <source>
        <dbReference type="EMBL" id="KAF1846959.1"/>
    </source>
</evidence>
<dbReference type="Proteomes" id="UP000800039">
    <property type="component" value="Unassembled WGS sequence"/>
</dbReference>
<reference evidence="2" key="1">
    <citation type="submission" date="2020-01" db="EMBL/GenBank/DDBJ databases">
        <authorList>
            <consortium name="DOE Joint Genome Institute"/>
            <person name="Haridas S."/>
            <person name="Albert R."/>
            <person name="Binder M."/>
            <person name="Bloem J."/>
            <person name="Labutti K."/>
            <person name="Salamov A."/>
            <person name="Andreopoulos B."/>
            <person name="Baker S.E."/>
            <person name="Barry K."/>
            <person name="Bills G."/>
            <person name="Bluhm B.H."/>
            <person name="Cannon C."/>
            <person name="Castanera R."/>
            <person name="Culley D.E."/>
            <person name="Daum C."/>
            <person name="Ezra D."/>
            <person name="Gonzalez J.B."/>
            <person name="Henrissat B."/>
            <person name="Kuo A."/>
            <person name="Liang C."/>
            <person name="Lipzen A."/>
            <person name="Lutzoni F."/>
            <person name="Magnuson J."/>
            <person name="Mondo S."/>
            <person name="Nolan M."/>
            <person name="Ohm R."/>
            <person name="Pangilinan J."/>
            <person name="Park H.-J."/>
            <person name="Ramirez L."/>
            <person name="Alfaro M."/>
            <person name="Sun H."/>
            <person name="Tritt A."/>
            <person name="Yoshinaga Y."/>
            <person name="Zwiers L.-H."/>
            <person name="Turgeon B.G."/>
            <person name="Goodwin S.B."/>
            <person name="Spatafora J.W."/>
            <person name="Crous P.W."/>
            <person name="Grigoriev I.V."/>
        </authorList>
    </citation>
    <scope>NUCLEOTIDE SEQUENCE</scope>
    <source>
        <strain evidence="2">CBS 394.84</strain>
    </source>
</reference>
<dbReference type="EMBL" id="ML976615">
    <property type="protein sequence ID" value="KAF1846959.1"/>
    <property type="molecule type" value="Genomic_DNA"/>
</dbReference>
<gene>
    <name evidence="2" type="ORF">K460DRAFT_278749</name>
</gene>
<dbReference type="OrthoDB" id="3799803at2759"/>
<evidence type="ECO:0000256" key="1">
    <source>
        <dbReference type="SAM" id="MobiDB-lite"/>
    </source>
</evidence>
<dbReference type="GeneID" id="63845534"/>
<accession>A0A9P4GK89</accession>
<dbReference type="RefSeq" id="XP_040789522.1">
    <property type="nucleotide sequence ID" value="XM_040928281.1"/>
</dbReference>
<feature type="non-terminal residue" evidence="2">
    <location>
        <position position="210"/>
    </location>
</feature>
<feature type="compositionally biased region" description="Polar residues" evidence="1">
    <location>
        <begin position="15"/>
        <end position="27"/>
    </location>
</feature>
<protein>
    <submittedName>
        <fullName evidence="2">Uncharacterized protein</fullName>
    </submittedName>
</protein>